<dbReference type="Proteomes" id="UP000095287">
    <property type="component" value="Unplaced"/>
</dbReference>
<name>A0A1I7Y2B0_9BILA</name>
<organism evidence="1 2">
    <name type="scientific">Steinernema glaseri</name>
    <dbReference type="NCBI Taxonomy" id="37863"/>
    <lineage>
        <taxon>Eukaryota</taxon>
        <taxon>Metazoa</taxon>
        <taxon>Ecdysozoa</taxon>
        <taxon>Nematoda</taxon>
        <taxon>Chromadorea</taxon>
        <taxon>Rhabditida</taxon>
        <taxon>Tylenchina</taxon>
        <taxon>Panagrolaimomorpha</taxon>
        <taxon>Strongyloidoidea</taxon>
        <taxon>Steinernematidae</taxon>
        <taxon>Steinernema</taxon>
    </lineage>
</organism>
<keyword evidence="1" id="KW-1185">Reference proteome</keyword>
<sequence length="79" mass="8797">MSHICRPDTQLIRRLIPAKLSLQTVKFALSSGVHLQGEVVRRPLALRRLHQRVAPELVGVHVRLVGHDLREGGRAVPQG</sequence>
<proteinExistence type="predicted"/>
<reference evidence="2" key="1">
    <citation type="submission" date="2016-11" db="UniProtKB">
        <authorList>
            <consortium name="WormBaseParasite"/>
        </authorList>
    </citation>
    <scope>IDENTIFICATION</scope>
</reference>
<accession>A0A1I7Y2B0</accession>
<dbReference type="WBParaSite" id="L893_g11723.t1">
    <property type="protein sequence ID" value="L893_g11723.t1"/>
    <property type="gene ID" value="L893_g11723"/>
</dbReference>
<protein>
    <submittedName>
        <fullName evidence="2">S4 RNA-binding domain-containing protein</fullName>
    </submittedName>
</protein>
<dbReference type="AlphaFoldDB" id="A0A1I7Y2B0"/>
<evidence type="ECO:0000313" key="1">
    <source>
        <dbReference type="Proteomes" id="UP000095287"/>
    </source>
</evidence>
<evidence type="ECO:0000313" key="2">
    <source>
        <dbReference type="WBParaSite" id="L893_g11723.t1"/>
    </source>
</evidence>